<dbReference type="WBParaSite" id="Csp11.Scaffold624.g6318.t1">
    <property type="protein sequence ID" value="Csp11.Scaffold624.g6318.t1"/>
    <property type="gene ID" value="Csp11.Scaffold624.g6318"/>
</dbReference>
<keyword evidence="2" id="KW-1185">Reference proteome</keyword>
<accession>A0A1I7TIP2</accession>
<reference evidence="3" key="1">
    <citation type="submission" date="2016-11" db="UniProtKB">
        <authorList>
            <consortium name="WormBaseParasite"/>
        </authorList>
    </citation>
    <scope>IDENTIFICATION</scope>
</reference>
<evidence type="ECO:0000313" key="3">
    <source>
        <dbReference type="WBParaSite" id="Csp11.Scaffold624.g6318.t1"/>
    </source>
</evidence>
<dbReference type="AlphaFoldDB" id="A0A1I7TIP2"/>
<dbReference type="eggNOG" id="ENOG502TI34">
    <property type="taxonomic scope" value="Eukaryota"/>
</dbReference>
<evidence type="ECO:0000256" key="1">
    <source>
        <dbReference type="SAM" id="Phobius"/>
    </source>
</evidence>
<sequence>MSKTSEFFWKFRFIADFAAIGTLCFMAIMTFVIIYLTNNIIDEIDEVRDVFMRKKQTFEMYANDAENLMNHNRHLDGFSDVFDTLIRIPRQSSNTCN</sequence>
<organism evidence="2 3">
    <name type="scientific">Caenorhabditis tropicalis</name>
    <dbReference type="NCBI Taxonomy" id="1561998"/>
    <lineage>
        <taxon>Eukaryota</taxon>
        <taxon>Metazoa</taxon>
        <taxon>Ecdysozoa</taxon>
        <taxon>Nematoda</taxon>
        <taxon>Chromadorea</taxon>
        <taxon>Rhabditida</taxon>
        <taxon>Rhabditina</taxon>
        <taxon>Rhabditomorpha</taxon>
        <taxon>Rhabditoidea</taxon>
        <taxon>Rhabditidae</taxon>
        <taxon>Peloderinae</taxon>
        <taxon>Caenorhabditis</taxon>
    </lineage>
</organism>
<keyword evidence="1" id="KW-0472">Membrane</keyword>
<evidence type="ECO:0000313" key="2">
    <source>
        <dbReference type="Proteomes" id="UP000095282"/>
    </source>
</evidence>
<feature type="transmembrane region" description="Helical" evidence="1">
    <location>
        <begin position="12"/>
        <end position="36"/>
    </location>
</feature>
<name>A0A1I7TIP2_9PELO</name>
<keyword evidence="1" id="KW-1133">Transmembrane helix</keyword>
<protein>
    <submittedName>
        <fullName evidence="3">Col_cuticle_N domain-containing protein</fullName>
    </submittedName>
</protein>
<proteinExistence type="predicted"/>
<dbReference type="Proteomes" id="UP000095282">
    <property type="component" value="Unplaced"/>
</dbReference>
<keyword evidence="1" id="KW-0812">Transmembrane</keyword>